<comment type="catalytic activity">
    <reaction evidence="1 19">
        <text>2 a phenolic donor + H2O2 = 2 a phenolic radical donor + 2 H2O</text>
        <dbReference type="Rhea" id="RHEA:56136"/>
        <dbReference type="ChEBI" id="CHEBI:15377"/>
        <dbReference type="ChEBI" id="CHEBI:16240"/>
        <dbReference type="ChEBI" id="CHEBI:139520"/>
        <dbReference type="ChEBI" id="CHEBI:139521"/>
        <dbReference type="EC" id="1.11.1.7"/>
    </reaction>
</comment>
<dbReference type="InterPro" id="IPR019793">
    <property type="entry name" value="Peroxidases_heam-ligand_BS"/>
</dbReference>
<evidence type="ECO:0000259" key="20">
    <source>
        <dbReference type="PROSITE" id="PS50873"/>
    </source>
</evidence>
<comment type="similarity">
    <text evidence="19">Belongs to the peroxidase family. Classical plant (class III) peroxidase subfamily.</text>
</comment>
<keyword evidence="11" id="KW-0325">Glycoprotein</keyword>
<dbReference type="PRINTS" id="PR00461">
    <property type="entry name" value="PLPEROXIDASE"/>
</dbReference>
<protein>
    <recommendedName>
        <fullName evidence="19">Peroxidase</fullName>
        <ecNumber evidence="19">1.11.1.7</ecNumber>
    </recommendedName>
</protein>
<keyword evidence="10 18" id="KW-1015">Disulfide bond</keyword>
<evidence type="ECO:0000256" key="13">
    <source>
        <dbReference type="ARBA" id="ARBA00023324"/>
    </source>
</evidence>
<dbReference type="PROSITE" id="PS00435">
    <property type="entry name" value="PEROXIDASE_1"/>
    <property type="match status" value="1"/>
</dbReference>
<dbReference type="PROSITE" id="PS50873">
    <property type="entry name" value="PEROXIDASE_4"/>
    <property type="match status" value="1"/>
</dbReference>
<feature type="disulfide bond" evidence="18">
    <location>
        <begin position="130"/>
        <end position="211"/>
    </location>
</feature>
<evidence type="ECO:0000256" key="12">
    <source>
        <dbReference type="ARBA" id="ARBA00023283"/>
    </source>
</evidence>
<evidence type="ECO:0000256" key="14">
    <source>
        <dbReference type="PIRSR" id="PIRSR600823-1"/>
    </source>
</evidence>
<dbReference type="SUPFAM" id="SSF48113">
    <property type="entry name" value="Heme-dependent peroxidases"/>
    <property type="match status" value="1"/>
</dbReference>
<feature type="binding site" evidence="15">
    <location>
        <position position="259"/>
    </location>
    <ligand>
        <name>substrate</name>
    </ligand>
</feature>
<dbReference type="PANTHER" id="PTHR31388:SF220">
    <property type="entry name" value="PEROXIDASE"/>
    <property type="match status" value="1"/>
</dbReference>
<evidence type="ECO:0000256" key="16">
    <source>
        <dbReference type="PIRSR" id="PIRSR600823-3"/>
    </source>
</evidence>
<comment type="cofactor">
    <cofactor evidence="16 19">
        <name>heme b</name>
        <dbReference type="ChEBI" id="CHEBI:60344"/>
    </cofactor>
    <text evidence="16 19">Binds 1 heme b (iron(II)-protoporphyrin IX) group per subunit.</text>
</comment>
<keyword evidence="5 19" id="KW-0349">Heme</keyword>
<feature type="binding site" evidence="16">
    <location>
        <position position="342"/>
    </location>
    <ligand>
        <name>Ca(2+)</name>
        <dbReference type="ChEBI" id="CHEBI:29108"/>
        <label>2</label>
    </ligand>
</feature>
<feature type="binding site" description="axial binding residue" evidence="16">
    <location>
        <position position="289"/>
    </location>
    <ligand>
        <name>heme b</name>
        <dbReference type="ChEBI" id="CHEBI:60344"/>
    </ligand>
    <ligandPart>
        <name>Fe</name>
        <dbReference type="ChEBI" id="CHEBI:18248"/>
    </ligandPart>
</feature>
<accession>A0A8T0WR00</accession>
<dbReference type="InterPro" id="IPR033905">
    <property type="entry name" value="Secretory_peroxidase"/>
</dbReference>
<evidence type="ECO:0000256" key="4">
    <source>
        <dbReference type="ARBA" id="ARBA00022559"/>
    </source>
</evidence>
<organism evidence="21 22">
    <name type="scientific">Panicum virgatum</name>
    <name type="common">Blackwell switchgrass</name>
    <dbReference type="NCBI Taxonomy" id="38727"/>
    <lineage>
        <taxon>Eukaryota</taxon>
        <taxon>Viridiplantae</taxon>
        <taxon>Streptophyta</taxon>
        <taxon>Embryophyta</taxon>
        <taxon>Tracheophyta</taxon>
        <taxon>Spermatophyta</taxon>
        <taxon>Magnoliopsida</taxon>
        <taxon>Liliopsida</taxon>
        <taxon>Poales</taxon>
        <taxon>Poaceae</taxon>
        <taxon>PACMAD clade</taxon>
        <taxon>Panicoideae</taxon>
        <taxon>Panicodae</taxon>
        <taxon>Paniceae</taxon>
        <taxon>Panicinae</taxon>
        <taxon>Panicum</taxon>
        <taxon>Panicum sect. Hiantes</taxon>
    </lineage>
</organism>
<feature type="site" description="Transition state stabilizer" evidence="17">
    <location>
        <position position="157"/>
    </location>
</feature>
<evidence type="ECO:0000256" key="2">
    <source>
        <dbReference type="ARBA" id="ARBA00004613"/>
    </source>
</evidence>
<comment type="similarity">
    <text evidence="3">Belongs to the peroxidase family. Ascorbate peroxidase subfamily.</text>
</comment>
<dbReference type="GO" id="GO:0046872">
    <property type="term" value="F:metal ion binding"/>
    <property type="evidence" value="ECO:0007669"/>
    <property type="project" value="UniProtKB-UniRule"/>
</dbReference>
<evidence type="ECO:0000256" key="10">
    <source>
        <dbReference type="ARBA" id="ARBA00023157"/>
    </source>
</evidence>
<keyword evidence="9 16" id="KW-0408">Iron</keyword>
<sequence length="416" mass="42711">MDGRVELDSRRPHARAATIIRAFTAAMDARAMLAAAWLCLLPLPASGGGAPAGAPTRPLVRLTDTTATAAGWLRFRPDSERLNLHNRAVVFLRIGMAVPRLLLAAAPVLLLLAAAGADAQLSAGFYSASCPAVHGVVRQVVSQAVMNDSRSGAAILRLFYHDCFVNGCDASLLLDDTPATPGEKGAGANSGGSTFGFDLIDTIKAQVEAACPGTVSCADILALAARDSVNLLGGPSWAVPLGRRDATFPNATGAGTDLPGPGSDLDRLVAAFAAKGLTSRDLAALSGAHTVGMARCLSFRARAYCDDNVSPAFASRMRGACPASGGDDAAAPLDAATPSEFDNGYYRNLVAGAGLLHSDQELFNNGPLDALVRLYSANGAAFSSDFAASMVRLGNVGPLTGSAGEVRLDCRKVNSS</sequence>
<keyword evidence="12" id="KW-0873">Pyrrolidone carboxylic acid</keyword>
<comment type="function">
    <text evidence="19">Removal of H(2)O(2), oxidation of toxic reductants, biosynthesis and degradation of lignin, suberization, auxin catabolism, response to environmental stresses such as wounding, pathogen attack and oxidative stress.</text>
</comment>
<dbReference type="EC" id="1.11.1.7" evidence="19"/>
<dbReference type="InterPro" id="IPR002016">
    <property type="entry name" value="Haem_peroxidase"/>
</dbReference>
<dbReference type="Gene3D" id="1.10.520.10">
    <property type="match status" value="1"/>
</dbReference>
<dbReference type="InterPro" id="IPR010255">
    <property type="entry name" value="Haem_peroxidase_sf"/>
</dbReference>
<keyword evidence="22" id="KW-1185">Reference proteome</keyword>
<keyword evidence="13 19" id="KW-0376">Hydrogen peroxide</keyword>
<evidence type="ECO:0000256" key="3">
    <source>
        <dbReference type="ARBA" id="ARBA00006873"/>
    </source>
</evidence>
<evidence type="ECO:0000256" key="11">
    <source>
        <dbReference type="ARBA" id="ARBA00023180"/>
    </source>
</evidence>
<feature type="active site" description="Proton acceptor" evidence="14">
    <location>
        <position position="161"/>
    </location>
</feature>
<name>A0A8T0WR00_PANVG</name>
<evidence type="ECO:0000256" key="15">
    <source>
        <dbReference type="PIRSR" id="PIRSR600823-2"/>
    </source>
</evidence>
<dbReference type="GO" id="GO:0006979">
    <property type="term" value="P:response to oxidative stress"/>
    <property type="evidence" value="ECO:0007669"/>
    <property type="project" value="UniProtKB-UniRule"/>
</dbReference>
<feature type="disulfide bond" evidence="18">
    <location>
        <begin position="163"/>
        <end position="168"/>
    </location>
</feature>
<dbReference type="GO" id="GO:0140825">
    <property type="term" value="F:lactoperoxidase activity"/>
    <property type="evidence" value="ECO:0007669"/>
    <property type="project" value="UniProtKB-EC"/>
</dbReference>
<evidence type="ECO:0000256" key="9">
    <source>
        <dbReference type="ARBA" id="ARBA00023004"/>
    </source>
</evidence>
<dbReference type="FunFam" id="1.10.520.10:FF:000009">
    <property type="entry name" value="Peroxidase"/>
    <property type="match status" value="1"/>
</dbReference>
<keyword evidence="4 19" id="KW-0575">Peroxidase</keyword>
<dbReference type="Gene3D" id="1.10.420.10">
    <property type="entry name" value="Peroxidase, domain 2"/>
    <property type="match status" value="1"/>
</dbReference>
<feature type="binding site" evidence="16">
    <location>
        <position position="290"/>
    </location>
    <ligand>
        <name>Ca(2+)</name>
        <dbReference type="ChEBI" id="CHEBI:29108"/>
        <label>2</label>
    </ligand>
</feature>
<dbReference type="GO" id="GO:0005576">
    <property type="term" value="C:extracellular region"/>
    <property type="evidence" value="ECO:0007669"/>
    <property type="project" value="UniProtKB-SubCell"/>
</dbReference>
<feature type="binding site" evidence="16">
    <location>
        <position position="334"/>
    </location>
    <ligand>
        <name>Ca(2+)</name>
        <dbReference type="ChEBI" id="CHEBI:29108"/>
        <label>2</label>
    </ligand>
</feature>
<evidence type="ECO:0000256" key="5">
    <source>
        <dbReference type="ARBA" id="ARBA00022617"/>
    </source>
</evidence>
<feature type="binding site" evidence="16">
    <location>
        <position position="167"/>
    </location>
    <ligand>
        <name>Ca(2+)</name>
        <dbReference type="ChEBI" id="CHEBI:29108"/>
        <label>1</label>
    </ligand>
</feature>
<evidence type="ECO:0000256" key="18">
    <source>
        <dbReference type="PIRSR" id="PIRSR600823-5"/>
    </source>
</evidence>
<evidence type="ECO:0000256" key="6">
    <source>
        <dbReference type="ARBA" id="ARBA00022723"/>
    </source>
</evidence>
<proteinExistence type="inferred from homology"/>
<dbReference type="InterPro" id="IPR000823">
    <property type="entry name" value="Peroxidase_pln"/>
</dbReference>
<evidence type="ECO:0000256" key="1">
    <source>
        <dbReference type="ARBA" id="ARBA00000189"/>
    </source>
</evidence>
<evidence type="ECO:0000256" key="19">
    <source>
        <dbReference type="RuleBase" id="RU362060"/>
    </source>
</evidence>
<comment type="subcellular location">
    <subcellularLocation>
        <location evidence="2 19">Secreted</location>
    </subcellularLocation>
</comment>
<evidence type="ECO:0000256" key="8">
    <source>
        <dbReference type="ARBA" id="ARBA00023002"/>
    </source>
</evidence>
<comment type="cofactor">
    <cofactor evidence="16 19">
        <name>Ca(2+)</name>
        <dbReference type="ChEBI" id="CHEBI:29108"/>
    </cofactor>
    <text evidence="16 19">Binds 2 calcium ions per subunit.</text>
</comment>
<feature type="domain" description="Plant heme peroxidase family profile" evidence="20">
    <location>
        <begin position="120"/>
        <end position="414"/>
    </location>
</feature>
<dbReference type="GO" id="GO:0042744">
    <property type="term" value="P:hydrogen peroxide catabolic process"/>
    <property type="evidence" value="ECO:0007669"/>
    <property type="project" value="UniProtKB-KW"/>
</dbReference>
<dbReference type="AlphaFoldDB" id="A0A8T0WR00"/>
<dbReference type="PANTHER" id="PTHR31388">
    <property type="entry name" value="PEROXIDASE 72-RELATED"/>
    <property type="match status" value="1"/>
</dbReference>
<keyword evidence="6 16" id="KW-0479">Metal-binding</keyword>
<feature type="binding site" evidence="16">
    <location>
        <position position="169"/>
    </location>
    <ligand>
        <name>Ca(2+)</name>
        <dbReference type="ChEBI" id="CHEBI:29108"/>
        <label>1</label>
    </ligand>
</feature>
<reference evidence="21" key="1">
    <citation type="submission" date="2020-05" db="EMBL/GenBank/DDBJ databases">
        <title>WGS assembly of Panicum virgatum.</title>
        <authorList>
            <person name="Lovell J.T."/>
            <person name="Jenkins J."/>
            <person name="Shu S."/>
            <person name="Juenger T.E."/>
            <person name="Schmutz J."/>
        </authorList>
    </citation>
    <scope>NUCLEOTIDE SEQUENCE</scope>
    <source>
        <strain evidence="21">AP13</strain>
    </source>
</reference>
<dbReference type="EMBL" id="CM029038">
    <property type="protein sequence ID" value="KAG2649745.1"/>
    <property type="molecule type" value="Genomic_DNA"/>
</dbReference>
<evidence type="ECO:0000313" key="21">
    <source>
        <dbReference type="EMBL" id="KAG2649745.1"/>
    </source>
</evidence>
<evidence type="ECO:0000313" key="22">
    <source>
        <dbReference type="Proteomes" id="UP000823388"/>
    </source>
</evidence>
<evidence type="ECO:0000256" key="7">
    <source>
        <dbReference type="ARBA" id="ARBA00022837"/>
    </source>
</evidence>
<feature type="binding site" evidence="16">
    <location>
        <position position="337"/>
    </location>
    <ligand>
        <name>Ca(2+)</name>
        <dbReference type="ChEBI" id="CHEBI:29108"/>
        <label>2</label>
    </ligand>
</feature>
<dbReference type="Proteomes" id="UP000823388">
    <property type="component" value="Chromosome 1N"/>
</dbReference>
<evidence type="ECO:0000256" key="17">
    <source>
        <dbReference type="PIRSR" id="PIRSR600823-4"/>
    </source>
</evidence>
<feature type="binding site" evidence="16">
    <location>
        <position position="162"/>
    </location>
    <ligand>
        <name>Ca(2+)</name>
        <dbReference type="ChEBI" id="CHEBI:29108"/>
        <label>1</label>
    </ligand>
</feature>
<dbReference type="PRINTS" id="PR00458">
    <property type="entry name" value="PEROXIDASE"/>
</dbReference>
<feature type="binding site" evidence="16">
    <location>
        <position position="183"/>
    </location>
    <ligand>
        <name>Ca(2+)</name>
        <dbReference type="ChEBI" id="CHEBI:29108"/>
        <label>1</label>
    </ligand>
</feature>
<keyword evidence="19" id="KW-0964">Secreted</keyword>
<feature type="binding site" evidence="16">
    <location>
        <position position="171"/>
    </location>
    <ligand>
        <name>Ca(2+)</name>
        <dbReference type="ChEBI" id="CHEBI:29108"/>
        <label>1</label>
    </ligand>
</feature>
<dbReference type="Pfam" id="PF00141">
    <property type="entry name" value="peroxidase"/>
    <property type="match status" value="1"/>
</dbReference>
<feature type="binding site" evidence="16">
    <location>
        <position position="165"/>
    </location>
    <ligand>
        <name>Ca(2+)</name>
        <dbReference type="ChEBI" id="CHEBI:29108"/>
        <label>1</label>
    </ligand>
</feature>
<keyword evidence="8 19" id="KW-0560">Oxidoreductase</keyword>
<keyword evidence="7 16" id="KW-0106">Calcium</keyword>
<dbReference type="FunFam" id="1.10.420.10:FF:000001">
    <property type="entry name" value="Peroxidase"/>
    <property type="match status" value="1"/>
</dbReference>
<dbReference type="CDD" id="cd00693">
    <property type="entry name" value="secretory_peroxidase"/>
    <property type="match status" value="1"/>
</dbReference>
<feature type="disulfide bond" evidence="18">
    <location>
        <begin position="217"/>
        <end position="410"/>
    </location>
</feature>
<dbReference type="GO" id="GO:0020037">
    <property type="term" value="F:heme binding"/>
    <property type="evidence" value="ECO:0007669"/>
    <property type="project" value="UniProtKB-UniRule"/>
</dbReference>
<feature type="disulfide bond" evidence="18">
    <location>
        <begin position="296"/>
        <end position="321"/>
    </location>
</feature>
<gene>
    <name evidence="21" type="ORF">PVAP13_1NG130019</name>
</gene>
<comment type="caution">
    <text evidence="21">The sequence shown here is derived from an EMBL/GenBank/DDBJ whole genome shotgun (WGS) entry which is preliminary data.</text>
</comment>